<proteinExistence type="predicted"/>
<organism evidence="2 3">
    <name type="scientific">Candidatus Portnoybacteria bacterium CG11_big_fil_rev_8_21_14_0_20_44_10</name>
    <dbReference type="NCBI Taxonomy" id="1974818"/>
    <lineage>
        <taxon>Bacteria</taxon>
        <taxon>Candidatus Portnoyibacteriota</taxon>
    </lineage>
</organism>
<reference evidence="2 3" key="1">
    <citation type="submission" date="2017-09" db="EMBL/GenBank/DDBJ databases">
        <title>Depth-based differentiation of microbial function through sediment-hosted aquifers and enrichment of novel symbionts in the deep terrestrial subsurface.</title>
        <authorList>
            <person name="Probst A.J."/>
            <person name="Ladd B."/>
            <person name="Jarett J.K."/>
            <person name="Geller-Mcgrath D.E."/>
            <person name="Sieber C.M."/>
            <person name="Emerson J.B."/>
            <person name="Anantharaman K."/>
            <person name="Thomas B.C."/>
            <person name="Malmstrom R."/>
            <person name="Stieglmeier M."/>
            <person name="Klingl A."/>
            <person name="Woyke T."/>
            <person name="Ryan C.M."/>
            <person name="Banfield J.F."/>
        </authorList>
    </citation>
    <scope>NUCLEOTIDE SEQUENCE [LARGE SCALE GENOMIC DNA]</scope>
    <source>
        <strain evidence="2">CG11_big_fil_rev_8_21_14_0_20_44_10</strain>
    </source>
</reference>
<accession>A0A2H0KSF8</accession>
<comment type="caution">
    <text evidence="2">The sequence shown here is derived from an EMBL/GenBank/DDBJ whole genome shotgun (WGS) entry which is preliminary data.</text>
</comment>
<evidence type="ECO:0000256" key="1">
    <source>
        <dbReference type="SAM" id="Phobius"/>
    </source>
</evidence>
<keyword evidence="1" id="KW-0812">Transmembrane</keyword>
<dbReference type="Proteomes" id="UP000231550">
    <property type="component" value="Unassembled WGS sequence"/>
</dbReference>
<evidence type="ECO:0000313" key="3">
    <source>
        <dbReference type="Proteomes" id="UP000231550"/>
    </source>
</evidence>
<protein>
    <submittedName>
        <fullName evidence="2">Uncharacterized protein</fullName>
    </submittedName>
</protein>
<name>A0A2H0KSF8_9BACT</name>
<dbReference type="AlphaFoldDB" id="A0A2H0KSF8"/>
<keyword evidence="1" id="KW-1133">Transmembrane helix</keyword>
<evidence type="ECO:0000313" key="2">
    <source>
        <dbReference type="EMBL" id="PIQ74205.1"/>
    </source>
</evidence>
<keyword evidence="1" id="KW-0472">Membrane</keyword>
<feature type="transmembrane region" description="Helical" evidence="1">
    <location>
        <begin position="40"/>
        <end position="58"/>
    </location>
</feature>
<dbReference type="EMBL" id="PCVN01000086">
    <property type="protein sequence ID" value="PIQ74205.1"/>
    <property type="molecule type" value="Genomic_DNA"/>
</dbReference>
<sequence>MCFNRKKLEVLLMPSIQRFLLAMLVGLVVATVCKIAGAPLLIGLVLSFCAYTIVFFKIEKWLWTKIKKNFKRSHAGS</sequence>
<gene>
    <name evidence="2" type="ORF">COV85_03380</name>
</gene>